<reference evidence="1" key="1">
    <citation type="submission" date="2023-04" db="EMBL/GenBank/DDBJ databases">
        <title>A chromosome-level genome assembly of the parasitoid wasp Eretmocerus hayati.</title>
        <authorList>
            <person name="Zhong Y."/>
            <person name="Liu S."/>
            <person name="Liu Y."/>
        </authorList>
    </citation>
    <scope>NUCLEOTIDE SEQUENCE</scope>
    <source>
        <strain evidence="1">ZJU_SS_LIU_2023</strain>
    </source>
</reference>
<accession>A0ACC2PPB5</accession>
<sequence>MGNKITGKAQNTNRLRSNSLGIPEKSIREFLSPRPATKRGVNERSPDSALLGNINKNQMVGGSGESESKEMDEQEYMSKGLADIIKEIQKLEKKFDKKFDGEREGRSKNLEAVNQIAEQIGKEDERKEKIWEARWEQLEKDDGERNQQQEQWERRLTRIEKMIEEKGEEMGWTAMYVPITIVIGTYMNRKKDKNWKRIAEETEKNKGQKIILLGDLNARTGTKGGDASKQERRKSRDKEVNKEGLRLIAETEKQGLMIVNGDIEGDEEGEYTYIGPRGNTVMNYAITNKKGRKGIKRMSIGQEIESDYLPSELELDVQGTAQNKREKIVQKWEEKAREQYRKRLENWKPGRITNWWDEECWMKEEQVMEAVEKKERTK</sequence>
<evidence type="ECO:0000313" key="2">
    <source>
        <dbReference type="Proteomes" id="UP001239111"/>
    </source>
</evidence>
<gene>
    <name evidence="1" type="ORF">QAD02_021043</name>
</gene>
<name>A0ACC2PPB5_9HYME</name>
<keyword evidence="2" id="KW-1185">Reference proteome</keyword>
<protein>
    <submittedName>
        <fullName evidence="1">Uncharacterized protein</fullName>
    </submittedName>
</protein>
<proteinExistence type="predicted"/>
<organism evidence="1 2">
    <name type="scientific">Eretmocerus hayati</name>
    <dbReference type="NCBI Taxonomy" id="131215"/>
    <lineage>
        <taxon>Eukaryota</taxon>
        <taxon>Metazoa</taxon>
        <taxon>Ecdysozoa</taxon>
        <taxon>Arthropoda</taxon>
        <taxon>Hexapoda</taxon>
        <taxon>Insecta</taxon>
        <taxon>Pterygota</taxon>
        <taxon>Neoptera</taxon>
        <taxon>Endopterygota</taxon>
        <taxon>Hymenoptera</taxon>
        <taxon>Apocrita</taxon>
        <taxon>Proctotrupomorpha</taxon>
        <taxon>Chalcidoidea</taxon>
        <taxon>Aphelinidae</taxon>
        <taxon>Aphelininae</taxon>
        <taxon>Eretmocerus</taxon>
    </lineage>
</organism>
<dbReference type="EMBL" id="CM056741">
    <property type="protein sequence ID" value="KAJ8685250.1"/>
    <property type="molecule type" value="Genomic_DNA"/>
</dbReference>
<dbReference type="Proteomes" id="UP001239111">
    <property type="component" value="Chromosome 1"/>
</dbReference>
<evidence type="ECO:0000313" key="1">
    <source>
        <dbReference type="EMBL" id="KAJ8685250.1"/>
    </source>
</evidence>
<comment type="caution">
    <text evidence="1">The sequence shown here is derived from an EMBL/GenBank/DDBJ whole genome shotgun (WGS) entry which is preliminary data.</text>
</comment>